<evidence type="ECO:0000313" key="8">
    <source>
        <dbReference type="Proteomes" id="UP001140076"/>
    </source>
</evidence>
<protein>
    <submittedName>
        <fullName evidence="7">Neutral zinc metallopeptidase</fullName>
    </submittedName>
</protein>
<evidence type="ECO:0000256" key="5">
    <source>
        <dbReference type="SAM" id="MobiDB-lite"/>
    </source>
</evidence>
<keyword evidence="2 6" id="KW-0812">Transmembrane</keyword>
<evidence type="ECO:0000256" key="6">
    <source>
        <dbReference type="SAM" id="Phobius"/>
    </source>
</evidence>
<evidence type="ECO:0000313" key="7">
    <source>
        <dbReference type="EMBL" id="MDA0565032.1"/>
    </source>
</evidence>
<dbReference type="EMBL" id="JAJAQC010000017">
    <property type="protein sequence ID" value="MDA0565032.1"/>
    <property type="molecule type" value="Genomic_DNA"/>
</dbReference>
<dbReference type="Pfam" id="PF04228">
    <property type="entry name" value="Zn_peptidase"/>
    <property type="match status" value="1"/>
</dbReference>
<comment type="caution">
    <text evidence="7">The sequence shown here is derived from an EMBL/GenBank/DDBJ whole genome shotgun (WGS) entry which is preliminary data.</text>
</comment>
<feature type="transmembrane region" description="Helical" evidence="6">
    <location>
        <begin position="20"/>
        <end position="41"/>
    </location>
</feature>
<dbReference type="RefSeq" id="WP_270072314.1">
    <property type="nucleotide sequence ID" value="NZ_JAJAQC010000017.1"/>
</dbReference>
<feature type="compositionally biased region" description="Low complexity" evidence="5">
    <location>
        <begin position="50"/>
        <end position="59"/>
    </location>
</feature>
<gene>
    <name evidence="7" type="ORF">LG943_11975</name>
</gene>
<dbReference type="AlphaFoldDB" id="A0A9X3SEJ0"/>
<evidence type="ECO:0000256" key="1">
    <source>
        <dbReference type="ARBA" id="ARBA00004167"/>
    </source>
</evidence>
<keyword evidence="3 6" id="KW-1133">Transmembrane helix</keyword>
<accession>A0A9X3SEJ0</accession>
<evidence type="ECO:0000256" key="2">
    <source>
        <dbReference type="ARBA" id="ARBA00022692"/>
    </source>
</evidence>
<dbReference type="GO" id="GO:0016020">
    <property type="term" value="C:membrane"/>
    <property type="evidence" value="ECO:0007669"/>
    <property type="project" value="UniProtKB-SubCell"/>
</dbReference>
<dbReference type="PANTHER" id="PTHR30168">
    <property type="entry name" value="PUTATIVE MEMBRANE PROTEIN YPFJ"/>
    <property type="match status" value="1"/>
</dbReference>
<keyword evidence="8" id="KW-1185">Reference proteome</keyword>
<feature type="region of interest" description="Disordered" evidence="5">
    <location>
        <begin position="48"/>
        <end position="73"/>
    </location>
</feature>
<proteinExistence type="predicted"/>
<keyword evidence="4 6" id="KW-0472">Membrane</keyword>
<feature type="compositionally biased region" description="Polar residues" evidence="5">
    <location>
        <begin position="63"/>
        <end position="73"/>
    </location>
</feature>
<dbReference type="InterPro" id="IPR007343">
    <property type="entry name" value="Uncharacterised_pept_Zn_put"/>
</dbReference>
<name>A0A9X3SEJ0_9ACTN</name>
<evidence type="ECO:0000256" key="3">
    <source>
        <dbReference type="ARBA" id="ARBA00022989"/>
    </source>
</evidence>
<dbReference type="PANTHER" id="PTHR30168:SF0">
    <property type="entry name" value="INNER MEMBRANE PROTEIN"/>
    <property type="match status" value="1"/>
</dbReference>
<reference evidence="7" key="1">
    <citation type="submission" date="2021-10" db="EMBL/GenBank/DDBJ databases">
        <title>Streptomonospora sp. nov., isolated from mangrove soil.</title>
        <authorList>
            <person name="Chen X."/>
            <person name="Ge X."/>
            <person name="Liu W."/>
        </authorList>
    </citation>
    <scope>NUCLEOTIDE SEQUENCE</scope>
    <source>
        <strain evidence="7">S1-112</strain>
    </source>
</reference>
<evidence type="ECO:0000256" key="4">
    <source>
        <dbReference type="ARBA" id="ARBA00023136"/>
    </source>
</evidence>
<dbReference type="Proteomes" id="UP001140076">
    <property type="component" value="Unassembled WGS sequence"/>
</dbReference>
<comment type="subcellular location">
    <subcellularLocation>
        <location evidence="1">Membrane</location>
        <topology evidence="1">Single-pass membrane protein</topology>
    </subcellularLocation>
</comment>
<organism evidence="7 8">
    <name type="scientific">Streptomonospora mangrovi</name>
    <dbReference type="NCBI Taxonomy" id="2883123"/>
    <lineage>
        <taxon>Bacteria</taxon>
        <taxon>Bacillati</taxon>
        <taxon>Actinomycetota</taxon>
        <taxon>Actinomycetes</taxon>
        <taxon>Streptosporangiales</taxon>
        <taxon>Nocardiopsidaceae</taxon>
        <taxon>Streptomonospora</taxon>
    </lineage>
</organism>
<sequence>MATLPGPAGGTAAPARRRGALYAALAALLAAFTALTGIAVVGDTPGAGPGAAAPPQAGASPDQGDTQRPSGQSALVANPLYNTGRLMPLPCPAPDLHVRDPASMERFLNTVADCLDDAWARQFREAGVPFEPPRRVFWSEPGTSPCRAYPSAAGAFYCRAVKSIYIGTSDVVDKWGGNDTSAVYASLLAHEYGHHVQGEAGLLEYYHHQRSLETTRIDQNVWTRKSELQANCLAGVFLGAVRVTYPLTDADVDAVLEDAAATADRENGPEEDRTHGSAENSVLWLEHGMADQSPGACNTWAVEDDALVQ</sequence>